<dbReference type="InterPro" id="IPR034603">
    <property type="entry name" value="Dipeptide_epimerase"/>
</dbReference>
<dbReference type="InterPro" id="IPR034593">
    <property type="entry name" value="DgoD-like"/>
</dbReference>
<dbReference type="InterPro" id="IPR029065">
    <property type="entry name" value="Enolase_C-like"/>
</dbReference>
<evidence type="ECO:0000256" key="5">
    <source>
        <dbReference type="PIRSR" id="PIRSR634603-1"/>
    </source>
</evidence>
<dbReference type="EMBL" id="CP045121">
    <property type="protein sequence ID" value="QIN77582.1"/>
    <property type="molecule type" value="Genomic_DNA"/>
</dbReference>
<feature type="binding site" evidence="6">
    <location>
        <position position="224"/>
    </location>
    <ligand>
        <name>Mg(2+)</name>
        <dbReference type="ChEBI" id="CHEBI:18420"/>
    </ligand>
</feature>
<protein>
    <recommendedName>
        <fullName evidence="7">Dipeptide epimerase</fullName>
        <ecNumber evidence="7">5.1.1.-</ecNumber>
    </recommendedName>
</protein>
<evidence type="ECO:0000256" key="1">
    <source>
        <dbReference type="ARBA" id="ARBA00008031"/>
    </source>
</evidence>
<dbReference type="PROSITE" id="PS00908">
    <property type="entry name" value="MR_MLE_1"/>
    <property type="match status" value="1"/>
</dbReference>
<dbReference type="InterPro" id="IPR029017">
    <property type="entry name" value="Enolase-like_N"/>
</dbReference>
<dbReference type="AlphaFoldDB" id="A0A6G8PU23"/>
<dbReference type="Gene3D" id="3.30.390.10">
    <property type="entry name" value="Enolase-like, N-terminal domain"/>
    <property type="match status" value="1"/>
</dbReference>
<dbReference type="SUPFAM" id="SSF54826">
    <property type="entry name" value="Enolase N-terminal domain-like"/>
    <property type="match status" value="1"/>
</dbReference>
<name>A0A6G8PU23_9ACTN</name>
<evidence type="ECO:0000256" key="6">
    <source>
        <dbReference type="PIRSR" id="PIRSR634603-3"/>
    </source>
</evidence>
<dbReference type="PROSITE" id="PS00909">
    <property type="entry name" value="MR_MLE_2"/>
    <property type="match status" value="1"/>
</dbReference>
<organism evidence="9 10">
    <name type="scientific">Rubrobacter marinus</name>
    <dbReference type="NCBI Taxonomy" id="2653852"/>
    <lineage>
        <taxon>Bacteria</taxon>
        <taxon>Bacillati</taxon>
        <taxon>Actinomycetota</taxon>
        <taxon>Rubrobacteria</taxon>
        <taxon>Rubrobacterales</taxon>
        <taxon>Rubrobacteraceae</taxon>
        <taxon>Rubrobacter</taxon>
    </lineage>
</organism>
<dbReference type="InterPro" id="IPR013342">
    <property type="entry name" value="Mandelate_racemase_C"/>
</dbReference>
<dbReference type="GO" id="GO:0009063">
    <property type="term" value="P:amino acid catabolic process"/>
    <property type="evidence" value="ECO:0007669"/>
    <property type="project" value="InterPro"/>
</dbReference>
<dbReference type="CDD" id="cd03319">
    <property type="entry name" value="L-Ala-DL-Glu_epimerase"/>
    <property type="match status" value="1"/>
</dbReference>
<comment type="similarity">
    <text evidence="1 7">Belongs to the mandelate racemase/muconate lactonizing enzyme family.</text>
</comment>
<proteinExistence type="inferred from homology"/>
<dbReference type="Pfam" id="PF13378">
    <property type="entry name" value="MR_MLE_C"/>
    <property type="match status" value="1"/>
</dbReference>
<evidence type="ECO:0000256" key="2">
    <source>
        <dbReference type="ARBA" id="ARBA00022723"/>
    </source>
</evidence>
<feature type="domain" description="Mandelate racemase/muconate lactonizing enzyme C-terminal" evidence="8">
    <location>
        <begin position="128"/>
        <end position="219"/>
    </location>
</feature>
<feature type="active site" description="Proton acceptor; specific for (R)-substrate epimerization" evidence="5">
    <location>
        <position position="147"/>
    </location>
</feature>
<dbReference type="Gene3D" id="3.20.20.120">
    <property type="entry name" value="Enolase-like C-terminal domain"/>
    <property type="match status" value="1"/>
</dbReference>
<keyword evidence="3 6" id="KW-0460">Magnesium</keyword>
<evidence type="ECO:0000313" key="10">
    <source>
        <dbReference type="Proteomes" id="UP000502706"/>
    </source>
</evidence>
<reference evidence="9 10" key="1">
    <citation type="submission" date="2019-10" db="EMBL/GenBank/DDBJ databases">
        <title>Rubrobacter sp nov SCSIO 52915 isolated from a deep-sea sediment in the South China Sea.</title>
        <authorList>
            <person name="Chen R.W."/>
        </authorList>
    </citation>
    <scope>NUCLEOTIDE SEQUENCE [LARGE SCALE GENOMIC DNA]</scope>
    <source>
        <strain evidence="9 10">SCSIO 52915</strain>
    </source>
</reference>
<keyword evidence="4 7" id="KW-0413">Isomerase</keyword>
<dbReference type="GO" id="GO:0046872">
    <property type="term" value="F:metal ion binding"/>
    <property type="evidence" value="ECO:0007669"/>
    <property type="project" value="UniProtKB-KW"/>
</dbReference>
<evidence type="ECO:0000256" key="4">
    <source>
        <dbReference type="ARBA" id="ARBA00023235"/>
    </source>
</evidence>
<accession>A0A6G8PU23</accession>
<dbReference type="EC" id="5.1.1.-" evidence="7"/>
<keyword evidence="10" id="KW-1185">Reference proteome</keyword>
<dbReference type="SMART" id="SM00922">
    <property type="entry name" value="MR_MLE"/>
    <property type="match status" value="1"/>
</dbReference>
<feature type="active site" description="Proton acceptor; specific for (S)-substrate epimerization" evidence="5">
    <location>
        <position position="246"/>
    </location>
</feature>
<dbReference type="PANTHER" id="PTHR48080">
    <property type="entry name" value="D-GALACTONATE DEHYDRATASE-RELATED"/>
    <property type="match status" value="1"/>
</dbReference>
<gene>
    <name evidence="9" type="ORF">GBA65_02600</name>
</gene>
<keyword evidence="2 6" id="KW-0479">Metal-binding</keyword>
<dbReference type="InterPro" id="IPR018110">
    <property type="entry name" value="Mandel_Rmase/mucon_lact_enz_CS"/>
</dbReference>
<dbReference type="SFLD" id="SFLDS00001">
    <property type="entry name" value="Enolase"/>
    <property type="match status" value="1"/>
</dbReference>
<evidence type="ECO:0000256" key="3">
    <source>
        <dbReference type="ARBA" id="ARBA00022842"/>
    </source>
</evidence>
<dbReference type="KEGG" id="rmar:GBA65_02600"/>
<feature type="binding site" evidence="6">
    <location>
        <position position="197"/>
    </location>
    <ligand>
        <name>Mg(2+)</name>
        <dbReference type="ChEBI" id="CHEBI:18420"/>
    </ligand>
</feature>
<evidence type="ECO:0000259" key="8">
    <source>
        <dbReference type="SMART" id="SM00922"/>
    </source>
</evidence>
<evidence type="ECO:0000313" key="9">
    <source>
        <dbReference type="EMBL" id="QIN77582.1"/>
    </source>
</evidence>
<feature type="binding site" evidence="6">
    <location>
        <position position="171"/>
    </location>
    <ligand>
        <name>Mg(2+)</name>
        <dbReference type="ChEBI" id="CHEBI:18420"/>
    </ligand>
</feature>
<dbReference type="Proteomes" id="UP000502706">
    <property type="component" value="Chromosome"/>
</dbReference>
<dbReference type="InterPro" id="IPR013341">
    <property type="entry name" value="Mandelate_racemase_N_dom"/>
</dbReference>
<dbReference type="SFLD" id="SFLDG00180">
    <property type="entry name" value="muconate_cycloisomerase"/>
    <property type="match status" value="1"/>
</dbReference>
<dbReference type="SUPFAM" id="SSF51604">
    <property type="entry name" value="Enolase C-terminal domain-like"/>
    <property type="match status" value="1"/>
</dbReference>
<dbReference type="Pfam" id="PF02746">
    <property type="entry name" value="MR_MLE_N"/>
    <property type="match status" value="1"/>
</dbReference>
<sequence length="331" mass="34212">MKVRVEKMTVRTKRAFAIARGSSDSFERVVLTLEEGGHTGRGEAAPTGYYGGDAETVAEASSAVEIRDPWDIEGTLRANEGLNPSALAALDAALHDLAAKRLGVPVYRLLGLARPEPQSAFTLGIADPETTVAEARRLSALPILKMKVGGRGDVETVRAVAGFSEATLWVDANEAFSPDEAPGVALELKEMGVAMVEQPVPASLGPGAIGAVTEAVRPLPVISDEGAVNAGDVPALAGRVTGVNVKLAKCGGIRRALEQIHAARACGMMVMLGCMVETSLGIAAAAQISGLVDFVDLDGAMLLADDPFAGPSYENGRILLPDAPGLGVEPL</sequence>
<dbReference type="GO" id="GO:0016855">
    <property type="term" value="F:racemase and epimerase activity, acting on amino acids and derivatives"/>
    <property type="evidence" value="ECO:0007669"/>
    <property type="project" value="UniProtKB-UniRule"/>
</dbReference>
<dbReference type="PANTHER" id="PTHR48080:SF3">
    <property type="entry name" value="ENOLASE SUPERFAMILY MEMBER DDB_G0284701"/>
    <property type="match status" value="1"/>
</dbReference>
<comment type="cofactor">
    <cofactor evidence="6 7">
        <name>Mg(2+)</name>
        <dbReference type="ChEBI" id="CHEBI:18420"/>
    </cofactor>
    <text evidence="6 7">Binds 1 Mg(2+) ion per subunit.</text>
</comment>
<evidence type="ECO:0000256" key="7">
    <source>
        <dbReference type="RuleBase" id="RU366006"/>
    </source>
</evidence>
<dbReference type="InterPro" id="IPR036849">
    <property type="entry name" value="Enolase-like_C_sf"/>
</dbReference>